<dbReference type="EMBL" id="QXFW01006041">
    <property type="protein sequence ID" value="KAE8960275.1"/>
    <property type="molecule type" value="Genomic_DNA"/>
</dbReference>
<dbReference type="EMBL" id="QXGB01005719">
    <property type="protein sequence ID" value="KAE9162393.1"/>
    <property type="molecule type" value="Genomic_DNA"/>
</dbReference>
<evidence type="ECO:0000313" key="10">
    <source>
        <dbReference type="Proteomes" id="UP000429523"/>
    </source>
</evidence>
<dbReference type="Proteomes" id="UP000440732">
    <property type="component" value="Unassembled WGS sequence"/>
</dbReference>
<accession>A0A6A3VK42</accession>
<dbReference type="EMBL" id="QXGA01005920">
    <property type="protein sequence ID" value="KAE9065106.1"/>
    <property type="molecule type" value="Genomic_DNA"/>
</dbReference>
<dbReference type="AlphaFoldDB" id="A0A6A3VK42"/>
<evidence type="ECO:0000313" key="8">
    <source>
        <dbReference type="EMBL" id="KAE9266163.1"/>
    </source>
</evidence>
<evidence type="ECO:0000313" key="15">
    <source>
        <dbReference type="Proteomes" id="UP000460718"/>
    </source>
</evidence>
<proteinExistence type="predicted"/>
<dbReference type="Proteomes" id="UP000440367">
    <property type="component" value="Unassembled WGS sequence"/>
</dbReference>
<evidence type="ECO:0000313" key="4">
    <source>
        <dbReference type="EMBL" id="KAE9059526.1"/>
    </source>
</evidence>
<dbReference type="EMBL" id="QXFX01005965">
    <property type="protein sequence ID" value="KAE9059526.1"/>
    <property type="molecule type" value="Genomic_DNA"/>
</dbReference>
<evidence type="ECO:0000313" key="14">
    <source>
        <dbReference type="Proteomes" id="UP000440732"/>
    </source>
</evidence>
<evidence type="ECO:0000313" key="12">
    <source>
        <dbReference type="Proteomes" id="UP000437068"/>
    </source>
</evidence>
<dbReference type="EMBL" id="QXGF01005464">
    <property type="protein sequence ID" value="KAE8918646.1"/>
    <property type="molecule type" value="Genomic_DNA"/>
</dbReference>
<evidence type="ECO:0000256" key="1">
    <source>
        <dbReference type="SAM" id="SignalP"/>
    </source>
</evidence>
<evidence type="ECO:0000313" key="5">
    <source>
        <dbReference type="EMBL" id="KAE9065106.1"/>
    </source>
</evidence>
<organism evidence="6 11">
    <name type="scientific">Phytophthora fragariae</name>
    <dbReference type="NCBI Taxonomy" id="53985"/>
    <lineage>
        <taxon>Eukaryota</taxon>
        <taxon>Sar</taxon>
        <taxon>Stramenopiles</taxon>
        <taxon>Oomycota</taxon>
        <taxon>Peronosporomycetes</taxon>
        <taxon>Peronosporales</taxon>
        <taxon>Peronosporaceae</taxon>
        <taxon>Phytophthora</taxon>
    </lineage>
</organism>
<evidence type="ECO:0000313" key="3">
    <source>
        <dbReference type="EMBL" id="KAE8960275.1"/>
    </source>
</evidence>
<evidence type="ECO:0000313" key="7">
    <source>
        <dbReference type="EMBL" id="KAE9166524.1"/>
    </source>
</evidence>
<gene>
    <name evidence="8" type="ORF">PF001_g30591</name>
    <name evidence="7" type="ORF">PF002_g31092</name>
    <name evidence="6" type="ORF">PF005_g30864</name>
    <name evidence="5" type="ORF">PF006_g30535</name>
    <name evidence="9" type="ORF">PF008_g30558</name>
    <name evidence="2" type="ORF">PF009_g31041</name>
    <name evidence="4" type="ORF">PF010_g30582</name>
    <name evidence="3" type="ORF">PF011_g30153</name>
</gene>
<evidence type="ECO:0000313" key="16">
    <source>
        <dbReference type="Proteomes" id="UP000486351"/>
    </source>
</evidence>
<dbReference type="Proteomes" id="UP000460718">
    <property type="component" value="Unassembled WGS sequence"/>
</dbReference>
<dbReference type="EMBL" id="QXFY01005854">
    <property type="protein sequence ID" value="KAE9270653.1"/>
    <property type="molecule type" value="Genomic_DNA"/>
</dbReference>
<name>A0A6A3VK42_9STRA</name>
<dbReference type="Proteomes" id="UP000486351">
    <property type="component" value="Unassembled WGS sequence"/>
</dbReference>
<dbReference type="Proteomes" id="UP000433483">
    <property type="component" value="Unassembled WGS sequence"/>
</dbReference>
<keyword evidence="11" id="KW-1185">Reference proteome</keyword>
<evidence type="ECO:0000313" key="2">
    <source>
        <dbReference type="EMBL" id="KAE8918646.1"/>
    </source>
</evidence>
<evidence type="ECO:0000313" key="17">
    <source>
        <dbReference type="Proteomes" id="UP000488956"/>
    </source>
</evidence>
<evidence type="ECO:0000313" key="9">
    <source>
        <dbReference type="EMBL" id="KAE9270653.1"/>
    </source>
</evidence>
<reference evidence="10 11" key="1">
    <citation type="submission" date="2018-08" db="EMBL/GenBank/DDBJ databases">
        <title>Genomic investigation of the strawberry pathogen Phytophthora fragariae indicates pathogenicity is determined by transcriptional variation in three key races.</title>
        <authorList>
            <person name="Adams T.M."/>
            <person name="Armitage A.D."/>
            <person name="Sobczyk M.K."/>
            <person name="Bates H.J."/>
            <person name="Dunwell J.M."/>
            <person name="Nellist C.F."/>
            <person name="Harrison R.J."/>
        </authorList>
    </citation>
    <scope>NUCLEOTIDE SEQUENCE [LARGE SCALE GENOMIC DNA]</scope>
    <source>
        <strain evidence="8 12">A4</strain>
        <strain evidence="7 13">BC-1</strain>
        <strain evidence="6 11">NOV-27</strain>
        <strain evidence="5 14">NOV-5</strain>
        <strain evidence="9 16">NOV-77</strain>
        <strain evidence="2 10">NOV-9</strain>
        <strain evidence="4 17">ONT-3</strain>
        <strain evidence="3 15">SCRP245</strain>
    </source>
</reference>
<evidence type="ECO:0000313" key="11">
    <source>
        <dbReference type="Proteomes" id="UP000433483"/>
    </source>
</evidence>
<dbReference type="EMBL" id="QXGE01005990">
    <property type="protein sequence ID" value="KAE9266163.1"/>
    <property type="molecule type" value="Genomic_DNA"/>
</dbReference>
<keyword evidence="1" id="KW-0732">Signal</keyword>
<protein>
    <submittedName>
        <fullName evidence="6">Uncharacterized protein</fullName>
    </submittedName>
</protein>
<evidence type="ECO:0000313" key="6">
    <source>
        <dbReference type="EMBL" id="KAE9162393.1"/>
    </source>
</evidence>
<comment type="caution">
    <text evidence="6">The sequence shown here is derived from an EMBL/GenBank/DDBJ whole genome shotgun (WGS) entry which is preliminary data.</text>
</comment>
<dbReference type="Proteomes" id="UP000437068">
    <property type="component" value="Unassembled WGS sequence"/>
</dbReference>
<dbReference type="EMBL" id="QXGD01005338">
    <property type="protein sequence ID" value="KAE9166524.1"/>
    <property type="molecule type" value="Genomic_DNA"/>
</dbReference>
<dbReference type="Proteomes" id="UP000488956">
    <property type="component" value="Unassembled WGS sequence"/>
</dbReference>
<evidence type="ECO:0000313" key="13">
    <source>
        <dbReference type="Proteomes" id="UP000440367"/>
    </source>
</evidence>
<dbReference type="Proteomes" id="UP000429523">
    <property type="component" value="Unassembled WGS sequence"/>
</dbReference>
<feature type="signal peptide" evidence="1">
    <location>
        <begin position="1"/>
        <end position="20"/>
    </location>
</feature>
<sequence>MLWGLDSLADFLVLGAGLLGSPTDERVDNAIVALGASIH</sequence>
<feature type="chain" id="PRO_5036166364" evidence="1">
    <location>
        <begin position="21"/>
        <end position="39"/>
    </location>
</feature>